<keyword evidence="5" id="KW-0325">Glycoprotein</keyword>
<evidence type="ECO:0000259" key="6">
    <source>
        <dbReference type="SMART" id="SM01352"/>
    </source>
</evidence>
<dbReference type="GO" id="GO:0017147">
    <property type="term" value="F:Wnt-protein binding"/>
    <property type="evidence" value="ECO:0007669"/>
    <property type="project" value="InterPro"/>
</dbReference>
<comment type="subcellular location">
    <subcellularLocation>
        <location evidence="1">Membrane</location>
        <topology evidence="1">Single-pass membrane protein</topology>
    </subcellularLocation>
</comment>
<dbReference type="EMBL" id="JH816734">
    <property type="protein sequence ID" value="EKC39318.1"/>
    <property type="molecule type" value="Genomic_DNA"/>
</dbReference>
<feature type="domain" description="APCDD1" evidence="6">
    <location>
        <begin position="77"/>
        <end position="320"/>
    </location>
</feature>
<dbReference type="AlphaFoldDB" id="K1R052"/>
<evidence type="ECO:0000256" key="2">
    <source>
        <dbReference type="ARBA" id="ARBA00022692"/>
    </source>
</evidence>
<feature type="domain" description="APCDD1" evidence="6">
    <location>
        <begin position="321"/>
        <end position="513"/>
    </location>
</feature>
<gene>
    <name evidence="7" type="ORF">CGI_10024488</name>
</gene>
<dbReference type="SMART" id="SM01352">
    <property type="entry name" value="APCDDC"/>
    <property type="match status" value="2"/>
</dbReference>
<accession>K1R052</accession>
<dbReference type="InterPro" id="IPR042425">
    <property type="entry name" value="APCDD1"/>
</dbReference>
<keyword evidence="4" id="KW-0472">Membrane</keyword>
<evidence type="ECO:0000313" key="7">
    <source>
        <dbReference type="EMBL" id="EKC39318.1"/>
    </source>
</evidence>
<dbReference type="InterPro" id="IPR029405">
    <property type="entry name" value="APCDD1_dom"/>
</dbReference>
<protein>
    <submittedName>
        <fullName evidence="7">Protein APCDD1</fullName>
    </submittedName>
</protein>
<dbReference type="HOGENOM" id="CLU_035648_0_0_1"/>
<evidence type="ECO:0000256" key="3">
    <source>
        <dbReference type="ARBA" id="ARBA00022729"/>
    </source>
</evidence>
<reference evidence="7" key="1">
    <citation type="journal article" date="2012" name="Nature">
        <title>The oyster genome reveals stress adaptation and complexity of shell formation.</title>
        <authorList>
            <person name="Zhang G."/>
            <person name="Fang X."/>
            <person name="Guo X."/>
            <person name="Li L."/>
            <person name="Luo R."/>
            <person name="Xu F."/>
            <person name="Yang P."/>
            <person name="Zhang L."/>
            <person name="Wang X."/>
            <person name="Qi H."/>
            <person name="Xiong Z."/>
            <person name="Que H."/>
            <person name="Xie Y."/>
            <person name="Holland P.W."/>
            <person name="Paps J."/>
            <person name="Zhu Y."/>
            <person name="Wu F."/>
            <person name="Chen Y."/>
            <person name="Wang J."/>
            <person name="Peng C."/>
            <person name="Meng J."/>
            <person name="Yang L."/>
            <person name="Liu J."/>
            <person name="Wen B."/>
            <person name="Zhang N."/>
            <person name="Huang Z."/>
            <person name="Zhu Q."/>
            <person name="Feng Y."/>
            <person name="Mount A."/>
            <person name="Hedgecock D."/>
            <person name="Xu Z."/>
            <person name="Liu Y."/>
            <person name="Domazet-Loso T."/>
            <person name="Du Y."/>
            <person name="Sun X."/>
            <person name="Zhang S."/>
            <person name="Liu B."/>
            <person name="Cheng P."/>
            <person name="Jiang X."/>
            <person name="Li J."/>
            <person name="Fan D."/>
            <person name="Wang W."/>
            <person name="Fu W."/>
            <person name="Wang T."/>
            <person name="Wang B."/>
            <person name="Zhang J."/>
            <person name="Peng Z."/>
            <person name="Li Y."/>
            <person name="Li N."/>
            <person name="Wang J."/>
            <person name="Chen M."/>
            <person name="He Y."/>
            <person name="Tan F."/>
            <person name="Song X."/>
            <person name="Zheng Q."/>
            <person name="Huang R."/>
            <person name="Yang H."/>
            <person name="Du X."/>
            <person name="Chen L."/>
            <person name="Yang M."/>
            <person name="Gaffney P.M."/>
            <person name="Wang S."/>
            <person name="Luo L."/>
            <person name="She Z."/>
            <person name="Ming Y."/>
            <person name="Huang W."/>
            <person name="Zhang S."/>
            <person name="Huang B."/>
            <person name="Zhang Y."/>
            <person name="Qu T."/>
            <person name="Ni P."/>
            <person name="Miao G."/>
            <person name="Wang J."/>
            <person name="Wang Q."/>
            <person name="Steinberg C.E."/>
            <person name="Wang H."/>
            <person name="Li N."/>
            <person name="Qian L."/>
            <person name="Zhang G."/>
            <person name="Li Y."/>
            <person name="Yang H."/>
            <person name="Liu X."/>
            <person name="Wang J."/>
            <person name="Yin Y."/>
            <person name="Wang J."/>
        </authorList>
    </citation>
    <scope>NUCLEOTIDE SEQUENCE [LARGE SCALE GENOMIC DNA]</scope>
    <source>
        <strain evidence="7">05x7-T-G4-1.051#20</strain>
    </source>
</reference>
<evidence type="ECO:0000256" key="1">
    <source>
        <dbReference type="ARBA" id="ARBA00004167"/>
    </source>
</evidence>
<organism evidence="7">
    <name type="scientific">Magallana gigas</name>
    <name type="common">Pacific oyster</name>
    <name type="synonym">Crassostrea gigas</name>
    <dbReference type="NCBI Taxonomy" id="29159"/>
    <lineage>
        <taxon>Eukaryota</taxon>
        <taxon>Metazoa</taxon>
        <taxon>Spiralia</taxon>
        <taxon>Lophotrochozoa</taxon>
        <taxon>Mollusca</taxon>
        <taxon>Bivalvia</taxon>
        <taxon>Autobranchia</taxon>
        <taxon>Pteriomorphia</taxon>
        <taxon>Ostreida</taxon>
        <taxon>Ostreoidea</taxon>
        <taxon>Ostreidae</taxon>
        <taxon>Magallana</taxon>
    </lineage>
</organism>
<dbReference type="PANTHER" id="PTHR31021">
    <property type="entry name" value="ADENOMATOSIS POLYPOSIS COLI DOWN-REGULATED 1"/>
    <property type="match status" value="1"/>
</dbReference>
<keyword evidence="3" id="KW-0732">Signal</keyword>
<dbReference type="GO" id="GO:0030178">
    <property type="term" value="P:negative regulation of Wnt signaling pathway"/>
    <property type="evidence" value="ECO:0007669"/>
    <property type="project" value="InterPro"/>
</dbReference>
<evidence type="ECO:0000256" key="5">
    <source>
        <dbReference type="ARBA" id="ARBA00023180"/>
    </source>
</evidence>
<evidence type="ECO:0000256" key="4">
    <source>
        <dbReference type="ARBA" id="ARBA00023136"/>
    </source>
</evidence>
<name>K1R052_MAGGI</name>
<dbReference type="Pfam" id="PF14921">
    <property type="entry name" value="APCDDC"/>
    <property type="match status" value="2"/>
</dbReference>
<dbReference type="GO" id="GO:0005886">
    <property type="term" value="C:plasma membrane"/>
    <property type="evidence" value="ECO:0007669"/>
    <property type="project" value="InterPro"/>
</dbReference>
<proteinExistence type="predicted"/>
<sequence>MATCARRGMLDVCWVPCYDMIAARSVILAWYYSMFYTMKYYSNKSLLTRSPNPVLIQFGSVTSYYHLHRDRTSGNRTCRQTLSRIGHLSIEAPQPPNIAGEWTSQRCEVRPGPEFILRRYYFQRHHFKLQQYYYKDPGCKRPAYGVVAEGHYRHKRPSWIVQGGTETAYTVHNVSVIPYTSNVARTFTKNAQFCTELANMNFSTFRKTKILNFPPYAKNSHDASRDFDCSFVFNLTFHELQLIRLEIQNHHVYSSIKYFRVVKAKRARTEKLLFLGDIHTDVKQRASYRPTAYQTALRPVFTRKCHVCSLIANSHDFLPPQLKNGRNTALDLTGEWVSRRCETRQYGQFLTRHLSFYPDGSSWSGQYDFYRDPLCLNPSFTLKVKGMYSIKADSKSIVGAKNCNFRIHNLKVKPMSQLITQNLNIFGGQGCGRPKSWETFEEQDVTSTGGCSTLGINLPSVEHELLKIEKSHNKKLLFIGQRPTDQGVRPVGELPTSFQEPLLQCTNAQDPPKKTKFITKYKLPYFQKLESLESSSANNIHFVAYRLFSLVVSFFIVRIL</sequence>
<keyword evidence="2" id="KW-0812">Transmembrane</keyword>
<dbReference type="InParanoid" id="K1R052"/>
<dbReference type="PANTHER" id="PTHR31021:SF1">
    <property type="entry name" value="CHROMOSOME UNDETERMINED SCAFFOLD_56, WHOLE GENOME SHOTGUN SEQUENCE"/>
    <property type="match status" value="1"/>
</dbReference>